<dbReference type="EMBL" id="JBJKTR010000020">
    <property type="protein sequence ID" value="KAL3330639.1"/>
    <property type="molecule type" value="Genomic_DNA"/>
</dbReference>
<keyword evidence="3" id="KW-1185">Reference proteome</keyword>
<evidence type="ECO:0000313" key="2">
    <source>
        <dbReference type="EMBL" id="KAL3330639.1"/>
    </source>
</evidence>
<dbReference type="PANTHER" id="PTHR11455">
    <property type="entry name" value="CRYPTOCHROME"/>
    <property type="match status" value="1"/>
</dbReference>
<dbReference type="Pfam" id="PF00875">
    <property type="entry name" value="DNA_photolyase"/>
    <property type="match status" value="1"/>
</dbReference>
<dbReference type="Proteomes" id="UP001627284">
    <property type="component" value="Unassembled WGS sequence"/>
</dbReference>
<proteinExistence type="predicted"/>
<reference evidence="2 3" key="1">
    <citation type="submission" date="2024-05" db="EMBL/GenBank/DDBJ databases">
        <title>De novo assembly of an allotetraploid wild potato.</title>
        <authorList>
            <person name="Hosaka A.J."/>
        </authorList>
    </citation>
    <scope>NUCLEOTIDE SEQUENCE [LARGE SCALE GENOMIC DNA]</scope>
    <source>
        <tissue evidence="2">Young leaves</tissue>
    </source>
</reference>
<dbReference type="InterPro" id="IPR006050">
    <property type="entry name" value="DNA_photolyase_N"/>
</dbReference>
<protein>
    <recommendedName>
        <fullName evidence="1">Photolyase/cryptochrome alpha/beta domain-containing protein</fullName>
    </recommendedName>
</protein>
<dbReference type="Gene3D" id="1.25.40.80">
    <property type="match status" value="1"/>
</dbReference>
<feature type="domain" description="Photolyase/cryptochrome alpha/beta" evidence="1">
    <location>
        <begin position="110"/>
        <end position="245"/>
    </location>
</feature>
<organism evidence="2 3">
    <name type="scientific">Solanum stoloniferum</name>
    <dbReference type="NCBI Taxonomy" id="62892"/>
    <lineage>
        <taxon>Eukaryota</taxon>
        <taxon>Viridiplantae</taxon>
        <taxon>Streptophyta</taxon>
        <taxon>Embryophyta</taxon>
        <taxon>Tracheophyta</taxon>
        <taxon>Spermatophyta</taxon>
        <taxon>Magnoliopsida</taxon>
        <taxon>eudicotyledons</taxon>
        <taxon>Gunneridae</taxon>
        <taxon>Pentapetalae</taxon>
        <taxon>asterids</taxon>
        <taxon>lamiids</taxon>
        <taxon>Solanales</taxon>
        <taxon>Solanaceae</taxon>
        <taxon>Solanoideae</taxon>
        <taxon>Solaneae</taxon>
        <taxon>Solanum</taxon>
    </lineage>
</organism>
<dbReference type="InterPro" id="IPR014729">
    <property type="entry name" value="Rossmann-like_a/b/a_fold"/>
</dbReference>
<accession>A0ABD2RG18</accession>
<dbReference type="InterPro" id="IPR002081">
    <property type="entry name" value="Cryptochrome/DNA_photolyase_1"/>
</dbReference>
<evidence type="ECO:0000259" key="1">
    <source>
        <dbReference type="PROSITE" id="PS51645"/>
    </source>
</evidence>
<evidence type="ECO:0000313" key="3">
    <source>
        <dbReference type="Proteomes" id="UP001627284"/>
    </source>
</evidence>
<name>A0ABD2RG18_9SOLN</name>
<dbReference type="PANTHER" id="PTHR11455:SF22">
    <property type="entry name" value="CRYPTOCHROME DASH"/>
    <property type="match status" value="1"/>
</dbReference>
<dbReference type="SUPFAM" id="SSF52425">
    <property type="entry name" value="Cryptochrome/photolyase, N-terminal domain"/>
    <property type="match status" value="1"/>
</dbReference>
<dbReference type="AlphaFoldDB" id="A0ABD2RG18"/>
<sequence length="288" mass="32631">FSTPQMKNSFQFVTCKIHYSRSPFSTSGILIVMIKQPFLLTKFTPFSSKSKHTLFTFHCNFSIKMASLTARTTPTVQNVPGLTTEEMERVCEQTFQRYESGGLGKRKGKGVAIVWFRNDLRVLDNEALLRAWVSSEAILPVYCVDPRLFGTTHYFGLPKTGALRAQFIIECLNDLKRNLVKRGLDLLIQHGKPEEIIPSLAKAYKAHTVYAHKETCSEEVKVEKLVTRNLQKLVLPSSGGLGNEPRSINTTKLELVWGSTMYHIDDLPFDCESLPDVYTQFRKLCNDG</sequence>
<dbReference type="PROSITE" id="PS51645">
    <property type="entry name" value="PHR_CRY_ALPHA_BETA"/>
    <property type="match status" value="1"/>
</dbReference>
<gene>
    <name evidence="2" type="ORF">AABB24_034457</name>
</gene>
<feature type="non-terminal residue" evidence="2">
    <location>
        <position position="1"/>
    </location>
</feature>
<dbReference type="InterPro" id="IPR036155">
    <property type="entry name" value="Crypto/Photolyase_N_sf"/>
</dbReference>
<dbReference type="Gene3D" id="3.40.50.620">
    <property type="entry name" value="HUPs"/>
    <property type="match status" value="1"/>
</dbReference>
<comment type="caution">
    <text evidence="2">The sequence shown here is derived from an EMBL/GenBank/DDBJ whole genome shotgun (WGS) entry which is preliminary data.</text>
</comment>